<reference evidence="2" key="2">
    <citation type="submission" date="2023-06" db="EMBL/GenBank/DDBJ databases">
        <authorList>
            <consortium name="Lawrence Berkeley National Laboratory"/>
            <person name="Haridas S."/>
            <person name="Hensen N."/>
            <person name="Bonometti L."/>
            <person name="Westerberg I."/>
            <person name="Brannstrom I.O."/>
            <person name="Guillou S."/>
            <person name="Cros-Aarteil S."/>
            <person name="Calhoun S."/>
            <person name="Kuo A."/>
            <person name="Mondo S."/>
            <person name="Pangilinan J."/>
            <person name="Riley R."/>
            <person name="LaButti K."/>
            <person name="Andreopoulos B."/>
            <person name="Lipzen A."/>
            <person name="Chen C."/>
            <person name="Yanf M."/>
            <person name="Daum C."/>
            <person name="Ng V."/>
            <person name="Clum A."/>
            <person name="Steindorff A."/>
            <person name="Ohm R."/>
            <person name="Martin F."/>
            <person name="Silar P."/>
            <person name="Natvig D."/>
            <person name="Lalanne C."/>
            <person name="Gautier V."/>
            <person name="Ament-velasquez S.L."/>
            <person name="Kruys A."/>
            <person name="Hutchinson M.I."/>
            <person name="Powell A.J."/>
            <person name="Barry K."/>
            <person name="Miller A.N."/>
            <person name="Grigoriev I.V."/>
            <person name="Debuchy R."/>
            <person name="Gladieux P."/>
            <person name="Thoren M.H."/>
            <person name="Johannesson H."/>
        </authorList>
    </citation>
    <scope>NUCLEOTIDE SEQUENCE</scope>
    <source>
        <strain evidence="2">CBS 232.78</strain>
    </source>
</reference>
<proteinExistence type="predicted"/>
<comment type="caution">
    <text evidence="2">The sequence shown here is derived from an EMBL/GenBank/DDBJ whole genome shotgun (WGS) entry which is preliminary data.</text>
</comment>
<evidence type="ECO:0008006" key="4">
    <source>
        <dbReference type="Google" id="ProtNLM"/>
    </source>
</evidence>
<dbReference type="Proteomes" id="UP001285441">
    <property type="component" value="Unassembled WGS sequence"/>
</dbReference>
<keyword evidence="3" id="KW-1185">Reference proteome</keyword>
<gene>
    <name evidence="2" type="ORF">B0H63DRAFT_35331</name>
</gene>
<feature type="chain" id="PRO_5042231376" description="Secreted protein" evidence="1">
    <location>
        <begin position="22"/>
        <end position="109"/>
    </location>
</feature>
<dbReference type="EMBL" id="JAULSW010000001">
    <property type="protein sequence ID" value="KAK3394090.1"/>
    <property type="molecule type" value="Genomic_DNA"/>
</dbReference>
<evidence type="ECO:0000256" key="1">
    <source>
        <dbReference type="SAM" id="SignalP"/>
    </source>
</evidence>
<sequence length="109" mass="12308">MRPVCRLTLVCLSSVCLLCRGYGYLSQPPCVPQHWIHRCGRSWVPFTGTQVAFWACLFHSKRSICPGPGGSRDLPVRLTTIALLAQQAWPLPIACCAGIQRRNIRFRQR</sequence>
<dbReference type="AlphaFoldDB" id="A0AAE0U844"/>
<reference evidence="2" key="1">
    <citation type="journal article" date="2023" name="Mol. Phylogenet. Evol.">
        <title>Genome-scale phylogeny and comparative genomics of the fungal order Sordariales.</title>
        <authorList>
            <person name="Hensen N."/>
            <person name="Bonometti L."/>
            <person name="Westerberg I."/>
            <person name="Brannstrom I.O."/>
            <person name="Guillou S."/>
            <person name="Cros-Aarteil S."/>
            <person name="Calhoun S."/>
            <person name="Haridas S."/>
            <person name="Kuo A."/>
            <person name="Mondo S."/>
            <person name="Pangilinan J."/>
            <person name="Riley R."/>
            <person name="LaButti K."/>
            <person name="Andreopoulos B."/>
            <person name="Lipzen A."/>
            <person name="Chen C."/>
            <person name="Yan M."/>
            <person name="Daum C."/>
            <person name="Ng V."/>
            <person name="Clum A."/>
            <person name="Steindorff A."/>
            <person name="Ohm R.A."/>
            <person name="Martin F."/>
            <person name="Silar P."/>
            <person name="Natvig D.O."/>
            <person name="Lalanne C."/>
            <person name="Gautier V."/>
            <person name="Ament-Velasquez S.L."/>
            <person name="Kruys A."/>
            <person name="Hutchinson M.I."/>
            <person name="Powell A.J."/>
            <person name="Barry K."/>
            <person name="Miller A.N."/>
            <person name="Grigoriev I.V."/>
            <person name="Debuchy R."/>
            <person name="Gladieux P."/>
            <person name="Hiltunen Thoren M."/>
            <person name="Johannesson H."/>
        </authorList>
    </citation>
    <scope>NUCLEOTIDE SEQUENCE</scope>
    <source>
        <strain evidence="2">CBS 232.78</strain>
    </source>
</reference>
<organism evidence="2 3">
    <name type="scientific">Podospora didyma</name>
    <dbReference type="NCBI Taxonomy" id="330526"/>
    <lineage>
        <taxon>Eukaryota</taxon>
        <taxon>Fungi</taxon>
        <taxon>Dikarya</taxon>
        <taxon>Ascomycota</taxon>
        <taxon>Pezizomycotina</taxon>
        <taxon>Sordariomycetes</taxon>
        <taxon>Sordariomycetidae</taxon>
        <taxon>Sordariales</taxon>
        <taxon>Podosporaceae</taxon>
        <taxon>Podospora</taxon>
    </lineage>
</organism>
<evidence type="ECO:0000313" key="3">
    <source>
        <dbReference type="Proteomes" id="UP001285441"/>
    </source>
</evidence>
<keyword evidence="1" id="KW-0732">Signal</keyword>
<protein>
    <recommendedName>
        <fullName evidence="4">Secreted protein</fullName>
    </recommendedName>
</protein>
<name>A0AAE0U844_9PEZI</name>
<accession>A0AAE0U844</accession>
<feature type="signal peptide" evidence="1">
    <location>
        <begin position="1"/>
        <end position="21"/>
    </location>
</feature>
<evidence type="ECO:0000313" key="2">
    <source>
        <dbReference type="EMBL" id="KAK3394090.1"/>
    </source>
</evidence>